<name>A0A7D5R205_9ARCH</name>
<reference evidence="2 3" key="1">
    <citation type="submission" date="2018-02" db="EMBL/GenBank/DDBJ databases">
        <title>Complete genome of Nitrosopumilus ureaphilus PS0.</title>
        <authorList>
            <person name="Qin W."/>
            <person name="Zheng Y."/>
            <person name="Stahl D.A."/>
        </authorList>
    </citation>
    <scope>NUCLEOTIDE SEQUENCE [LARGE SCALE GENOMIC DNA]</scope>
    <source>
        <strain evidence="2 3">PS0</strain>
    </source>
</reference>
<dbReference type="EMBL" id="CP026995">
    <property type="protein sequence ID" value="QLH07036.1"/>
    <property type="molecule type" value="Genomic_DNA"/>
</dbReference>
<organism evidence="2 3">
    <name type="scientific">Nitrosopumilus ureiphilus</name>
    <dbReference type="NCBI Taxonomy" id="1470067"/>
    <lineage>
        <taxon>Archaea</taxon>
        <taxon>Nitrososphaerota</taxon>
        <taxon>Nitrososphaeria</taxon>
        <taxon>Nitrosopumilales</taxon>
        <taxon>Nitrosopumilaceae</taxon>
        <taxon>Nitrosopumilus</taxon>
    </lineage>
</organism>
<dbReference type="AlphaFoldDB" id="A0A7D5R205"/>
<feature type="coiled-coil region" evidence="1">
    <location>
        <begin position="53"/>
        <end position="155"/>
    </location>
</feature>
<proteinExistence type="predicted"/>
<keyword evidence="1" id="KW-0175">Coiled coil</keyword>
<dbReference type="Proteomes" id="UP000509478">
    <property type="component" value="Chromosome"/>
</dbReference>
<evidence type="ECO:0000313" key="3">
    <source>
        <dbReference type="Proteomes" id="UP000509478"/>
    </source>
</evidence>
<dbReference type="Gene3D" id="3.10.620.30">
    <property type="match status" value="1"/>
</dbReference>
<sequence>MAVVPIVVGILLVTFLNEDTLDKKILPTYSAISFGGSDTEIFLEKTSAILEENRSLQMQAQQYAQKATEVERQKSELNQQLLSLQNQTQVINELKKSSDERTEQLEFELKKLEDQMDVFKTTAASSSTPEQLLQIEELEKKLLELETSQNQTDMDSIFEQLSGFEQEIVTPTLSKPPVVEMTDEIISWSFLDSKNNNYSFSKVTSQFIDEVIKLPESQDVIPIDIASGTVQVRDLSKFVVGSMSKVMNELYGNVGSDDEFIFEVWFVVSQFHVTSFEMQNDPKKPLDTFSKGEGDNEDLAILFADMIKSSTAGKDWQVKFLYFDSDNISLPQKINHVVLVIDNGKNVWVIEPTAKTIDEAFESRDRIRGHVFTID</sequence>
<keyword evidence="3" id="KW-1185">Reference proteome</keyword>
<evidence type="ECO:0000313" key="2">
    <source>
        <dbReference type="EMBL" id="QLH07036.1"/>
    </source>
</evidence>
<accession>A0A7D5R205</accession>
<gene>
    <name evidence="2" type="ORF">C5F50_08120</name>
</gene>
<evidence type="ECO:0000256" key="1">
    <source>
        <dbReference type="SAM" id="Coils"/>
    </source>
</evidence>
<dbReference type="KEGG" id="nue:C5F50_08120"/>
<protein>
    <submittedName>
        <fullName evidence="2">Uncharacterized protein</fullName>
    </submittedName>
</protein>